<gene>
    <name evidence="11" type="ORF">ATJ97_1079</name>
</gene>
<evidence type="ECO:0000256" key="6">
    <source>
        <dbReference type="ARBA" id="ARBA00022723"/>
    </source>
</evidence>
<dbReference type="Pfam" id="PF02424">
    <property type="entry name" value="ApbE"/>
    <property type="match status" value="2"/>
</dbReference>
<keyword evidence="11" id="KW-0449">Lipoprotein</keyword>
<dbReference type="InterPro" id="IPR024932">
    <property type="entry name" value="ApbE"/>
</dbReference>
<comment type="caution">
    <text evidence="11">The sequence shown here is derived from an EMBL/GenBank/DDBJ whole genome shotgun (WGS) entry which is preliminary data.</text>
</comment>
<dbReference type="AlphaFoldDB" id="A0A2A9EJ25"/>
<evidence type="ECO:0000256" key="3">
    <source>
        <dbReference type="ARBA" id="ARBA00016337"/>
    </source>
</evidence>
<dbReference type="GO" id="GO:0016740">
    <property type="term" value="F:transferase activity"/>
    <property type="evidence" value="ECO:0007669"/>
    <property type="project" value="UniProtKB-KW"/>
</dbReference>
<protein>
    <recommendedName>
        <fullName evidence="3">FAD:protein FMN transferase</fullName>
        <ecNumber evidence="2">2.7.1.180</ecNumber>
    </recommendedName>
    <alternativeName>
        <fullName evidence="9">Flavin transferase</fullName>
    </alternativeName>
</protein>
<evidence type="ECO:0000256" key="4">
    <source>
        <dbReference type="ARBA" id="ARBA00022630"/>
    </source>
</evidence>
<sequence length="273" mass="28495">MTALAAPEAGALRTRAWHRTVMGMPVSIHLRAPDLPAGAERSVAAVYAELRRLDGMFSTYRPDSAVSLLADGVLTPEQCPPEVSEVLDLCELARELTAGAIDARRPLPDGGSRVDPTGLVKGWAVERAAAPLHDLPGTDFYVNAGGDLLCHVADEGRPAWRVGIEDPQRPDRLRAVITMRDGGVATSGAARRGHHIWDPRAGGAADGPASVTVSGPTLLWADVLATATYVSGAGSARWAATAGYQVDVVAHDGGLLRTCPVLGPTDGRTPPGL</sequence>
<evidence type="ECO:0000313" key="12">
    <source>
        <dbReference type="Proteomes" id="UP000222106"/>
    </source>
</evidence>
<evidence type="ECO:0000256" key="2">
    <source>
        <dbReference type="ARBA" id="ARBA00011955"/>
    </source>
</evidence>
<evidence type="ECO:0000256" key="5">
    <source>
        <dbReference type="ARBA" id="ARBA00022679"/>
    </source>
</evidence>
<dbReference type="EMBL" id="PDJI01000004">
    <property type="protein sequence ID" value="PFG38596.1"/>
    <property type="molecule type" value="Genomic_DNA"/>
</dbReference>
<evidence type="ECO:0000256" key="8">
    <source>
        <dbReference type="ARBA" id="ARBA00022842"/>
    </source>
</evidence>
<dbReference type="SUPFAM" id="SSF143631">
    <property type="entry name" value="ApbE-like"/>
    <property type="match status" value="1"/>
</dbReference>
<dbReference type="PANTHER" id="PTHR30040">
    <property type="entry name" value="THIAMINE BIOSYNTHESIS LIPOPROTEIN APBE"/>
    <property type="match status" value="1"/>
</dbReference>
<evidence type="ECO:0000313" key="11">
    <source>
        <dbReference type="EMBL" id="PFG38596.1"/>
    </source>
</evidence>
<dbReference type="GO" id="GO:0046872">
    <property type="term" value="F:metal ion binding"/>
    <property type="evidence" value="ECO:0007669"/>
    <property type="project" value="UniProtKB-KW"/>
</dbReference>
<accession>A0A2A9EJ25</accession>
<evidence type="ECO:0000256" key="1">
    <source>
        <dbReference type="ARBA" id="ARBA00001946"/>
    </source>
</evidence>
<proteinExistence type="predicted"/>
<comment type="cofactor">
    <cofactor evidence="1">
        <name>Mg(2+)</name>
        <dbReference type="ChEBI" id="CHEBI:18420"/>
    </cofactor>
</comment>
<evidence type="ECO:0000256" key="7">
    <source>
        <dbReference type="ARBA" id="ARBA00022827"/>
    </source>
</evidence>
<keyword evidence="7" id="KW-0274">FAD</keyword>
<dbReference type="PANTHER" id="PTHR30040:SF2">
    <property type="entry name" value="FAD:PROTEIN FMN TRANSFERASE"/>
    <property type="match status" value="1"/>
</dbReference>
<dbReference type="Gene3D" id="3.10.520.10">
    <property type="entry name" value="ApbE-like domains"/>
    <property type="match status" value="2"/>
</dbReference>
<reference evidence="11 12" key="1">
    <citation type="submission" date="2017-10" db="EMBL/GenBank/DDBJ databases">
        <title>Sequencing the genomes of 1000 actinobacteria strains.</title>
        <authorList>
            <person name="Klenk H.-P."/>
        </authorList>
    </citation>
    <scope>NUCLEOTIDE SEQUENCE [LARGE SCALE GENOMIC DNA]</scope>
    <source>
        <strain evidence="11 12">DSM 21838</strain>
    </source>
</reference>
<evidence type="ECO:0000256" key="10">
    <source>
        <dbReference type="ARBA" id="ARBA00048540"/>
    </source>
</evidence>
<evidence type="ECO:0000256" key="9">
    <source>
        <dbReference type="ARBA" id="ARBA00031306"/>
    </source>
</evidence>
<dbReference type="Proteomes" id="UP000222106">
    <property type="component" value="Unassembled WGS sequence"/>
</dbReference>
<dbReference type="EC" id="2.7.1.180" evidence="2"/>
<dbReference type="RefSeq" id="WP_245862160.1">
    <property type="nucleotide sequence ID" value="NZ_PDJI01000004.1"/>
</dbReference>
<dbReference type="InterPro" id="IPR003374">
    <property type="entry name" value="ApbE-like_sf"/>
</dbReference>
<comment type="catalytic activity">
    <reaction evidence="10">
        <text>L-threonyl-[protein] + FAD = FMN-L-threonyl-[protein] + AMP + H(+)</text>
        <dbReference type="Rhea" id="RHEA:36847"/>
        <dbReference type="Rhea" id="RHEA-COMP:11060"/>
        <dbReference type="Rhea" id="RHEA-COMP:11061"/>
        <dbReference type="ChEBI" id="CHEBI:15378"/>
        <dbReference type="ChEBI" id="CHEBI:30013"/>
        <dbReference type="ChEBI" id="CHEBI:57692"/>
        <dbReference type="ChEBI" id="CHEBI:74257"/>
        <dbReference type="ChEBI" id="CHEBI:456215"/>
        <dbReference type="EC" id="2.7.1.180"/>
    </reaction>
</comment>
<keyword evidence="8" id="KW-0460">Magnesium</keyword>
<keyword evidence="6" id="KW-0479">Metal-binding</keyword>
<keyword evidence="12" id="KW-1185">Reference proteome</keyword>
<organism evidence="11 12">
    <name type="scientific">Georgenia soli</name>
    <dbReference type="NCBI Taxonomy" id="638953"/>
    <lineage>
        <taxon>Bacteria</taxon>
        <taxon>Bacillati</taxon>
        <taxon>Actinomycetota</taxon>
        <taxon>Actinomycetes</taxon>
        <taxon>Micrococcales</taxon>
        <taxon>Bogoriellaceae</taxon>
        <taxon>Georgenia</taxon>
    </lineage>
</organism>
<keyword evidence="4" id="KW-0285">Flavoprotein</keyword>
<name>A0A2A9EJ25_9MICO</name>
<keyword evidence="5" id="KW-0808">Transferase</keyword>